<organism evidence="1 2">
    <name type="scientific">Favolaschia claudopus</name>
    <dbReference type="NCBI Taxonomy" id="2862362"/>
    <lineage>
        <taxon>Eukaryota</taxon>
        <taxon>Fungi</taxon>
        <taxon>Dikarya</taxon>
        <taxon>Basidiomycota</taxon>
        <taxon>Agaricomycotina</taxon>
        <taxon>Agaricomycetes</taxon>
        <taxon>Agaricomycetidae</taxon>
        <taxon>Agaricales</taxon>
        <taxon>Marasmiineae</taxon>
        <taxon>Mycenaceae</taxon>
        <taxon>Favolaschia</taxon>
    </lineage>
</organism>
<dbReference type="EMBL" id="JAWWNJ010000101">
    <property type="protein sequence ID" value="KAK6995835.1"/>
    <property type="molecule type" value="Genomic_DNA"/>
</dbReference>
<protein>
    <submittedName>
        <fullName evidence="1">Uncharacterized protein</fullName>
    </submittedName>
</protein>
<keyword evidence="2" id="KW-1185">Reference proteome</keyword>
<evidence type="ECO:0000313" key="2">
    <source>
        <dbReference type="Proteomes" id="UP001362999"/>
    </source>
</evidence>
<dbReference type="Proteomes" id="UP001362999">
    <property type="component" value="Unassembled WGS sequence"/>
</dbReference>
<proteinExistence type="predicted"/>
<evidence type="ECO:0000313" key="1">
    <source>
        <dbReference type="EMBL" id="KAK6995835.1"/>
    </source>
</evidence>
<dbReference type="AlphaFoldDB" id="A0AAV9ZY67"/>
<comment type="caution">
    <text evidence="1">The sequence shown here is derived from an EMBL/GenBank/DDBJ whole genome shotgun (WGS) entry which is preliminary data.</text>
</comment>
<reference evidence="1 2" key="1">
    <citation type="journal article" date="2024" name="J Genomics">
        <title>Draft genome sequencing and assembly of Favolaschia claudopus CIRM-BRFM 2984 isolated from oak limbs.</title>
        <authorList>
            <person name="Navarro D."/>
            <person name="Drula E."/>
            <person name="Chaduli D."/>
            <person name="Cazenave R."/>
            <person name="Ahrendt S."/>
            <person name="Wang J."/>
            <person name="Lipzen A."/>
            <person name="Daum C."/>
            <person name="Barry K."/>
            <person name="Grigoriev I.V."/>
            <person name="Favel A."/>
            <person name="Rosso M.N."/>
            <person name="Martin F."/>
        </authorList>
    </citation>
    <scope>NUCLEOTIDE SEQUENCE [LARGE SCALE GENOMIC DNA]</scope>
    <source>
        <strain evidence="1 2">CIRM-BRFM 2984</strain>
    </source>
</reference>
<gene>
    <name evidence="1" type="ORF">R3P38DRAFT_3223354</name>
</gene>
<name>A0AAV9ZY67_9AGAR</name>
<sequence length="95" mass="10411">MLVDELSSTVVPSLPFPPSSPYRHTPSASATYRYPSPSRNLTFQHSNIKSSLQILKSGAKFACPRWLALTQAPGTLFLQAGELPFKGSLNLKNYS</sequence>
<accession>A0AAV9ZY67</accession>